<dbReference type="Gene3D" id="3.30.710.10">
    <property type="entry name" value="Potassium Channel Kv1.1, Chain A"/>
    <property type="match status" value="1"/>
</dbReference>
<dbReference type="Proteomes" id="UP001218218">
    <property type="component" value="Unassembled WGS sequence"/>
</dbReference>
<dbReference type="EMBL" id="JARIHO010000003">
    <property type="protein sequence ID" value="KAJ7364450.1"/>
    <property type="molecule type" value="Genomic_DNA"/>
</dbReference>
<accession>A0AAD7F3Y5</accession>
<dbReference type="Pfam" id="PF00651">
    <property type="entry name" value="BTB"/>
    <property type="match status" value="1"/>
</dbReference>
<evidence type="ECO:0000313" key="2">
    <source>
        <dbReference type="EMBL" id="KAJ7364450.1"/>
    </source>
</evidence>
<reference evidence="2" key="1">
    <citation type="submission" date="2023-03" db="EMBL/GenBank/DDBJ databases">
        <title>Massive genome expansion in bonnet fungi (Mycena s.s.) driven by repeated elements and novel gene families across ecological guilds.</title>
        <authorList>
            <consortium name="Lawrence Berkeley National Laboratory"/>
            <person name="Harder C.B."/>
            <person name="Miyauchi S."/>
            <person name="Viragh M."/>
            <person name="Kuo A."/>
            <person name="Thoen E."/>
            <person name="Andreopoulos B."/>
            <person name="Lu D."/>
            <person name="Skrede I."/>
            <person name="Drula E."/>
            <person name="Henrissat B."/>
            <person name="Morin E."/>
            <person name="Kohler A."/>
            <person name="Barry K."/>
            <person name="LaButti K."/>
            <person name="Morin E."/>
            <person name="Salamov A."/>
            <person name="Lipzen A."/>
            <person name="Mereny Z."/>
            <person name="Hegedus B."/>
            <person name="Baldrian P."/>
            <person name="Stursova M."/>
            <person name="Weitz H."/>
            <person name="Taylor A."/>
            <person name="Grigoriev I.V."/>
            <person name="Nagy L.G."/>
            <person name="Martin F."/>
            <person name="Kauserud H."/>
        </authorList>
    </citation>
    <scope>NUCLEOTIDE SEQUENCE</scope>
    <source>
        <strain evidence="2">CBHHK002</strain>
    </source>
</reference>
<evidence type="ECO:0000259" key="1">
    <source>
        <dbReference type="PROSITE" id="PS50097"/>
    </source>
</evidence>
<evidence type="ECO:0000313" key="3">
    <source>
        <dbReference type="Proteomes" id="UP001218218"/>
    </source>
</evidence>
<sequence length="322" mass="36015">MSSPPPQAPAERQSERQVTRSGIWYPDGSVVLQACNTQFRVHWSVLSLHSSFFHGMLGLPQPPEQPTVDGCPVIELSLDSEEDVENLLRALYDPLFFLQKALPFPIIASHLRLSRKYEFRGVLETIVERLTHENPTTLDGYDAVKTGNSYSPTRIVNYRGLIYDTITLASENNILTILPCAYYRALVGSSPSQIFDGIPRGDGTVATLSPAHQRACNLGRTALLRAQWDAGNTFGWTENQADEVNCADPTGCRHKKYAFLRRHVVRGSLAPFCSVAYVDSLSICAVCTEVIRGKMIAGRQRMWDLLPTFFELPPWSELKDEL</sequence>
<gene>
    <name evidence="2" type="ORF">DFH08DRAFT_839344</name>
</gene>
<proteinExistence type="predicted"/>
<dbReference type="PROSITE" id="PS50097">
    <property type="entry name" value="BTB"/>
    <property type="match status" value="1"/>
</dbReference>
<dbReference type="SUPFAM" id="SSF54695">
    <property type="entry name" value="POZ domain"/>
    <property type="match status" value="1"/>
</dbReference>
<organism evidence="2 3">
    <name type="scientific">Mycena albidolilacea</name>
    <dbReference type="NCBI Taxonomy" id="1033008"/>
    <lineage>
        <taxon>Eukaryota</taxon>
        <taxon>Fungi</taxon>
        <taxon>Dikarya</taxon>
        <taxon>Basidiomycota</taxon>
        <taxon>Agaricomycotina</taxon>
        <taxon>Agaricomycetes</taxon>
        <taxon>Agaricomycetidae</taxon>
        <taxon>Agaricales</taxon>
        <taxon>Marasmiineae</taxon>
        <taxon>Mycenaceae</taxon>
        <taxon>Mycena</taxon>
    </lineage>
</organism>
<keyword evidence="3" id="KW-1185">Reference proteome</keyword>
<name>A0AAD7F3Y5_9AGAR</name>
<feature type="domain" description="BTB" evidence="1">
    <location>
        <begin position="26"/>
        <end position="100"/>
    </location>
</feature>
<dbReference type="InterPro" id="IPR011333">
    <property type="entry name" value="SKP1/BTB/POZ_sf"/>
</dbReference>
<protein>
    <recommendedName>
        <fullName evidence="1">BTB domain-containing protein</fullName>
    </recommendedName>
</protein>
<comment type="caution">
    <text evidence="2">The sequence shown here is derived from an EMBL/GenBank/DDBJ whole genome shotgun (WGS) entry which is preliminary data.</text>
</comment>
<dbReference type="CDD" id="cd18186">
    <property type="entry name" value="BTB_POZ_ZBTB_KLHL-like"/>
    <property type="match status" value="1"/>
</dbReference>
<dbReference type="AlphaFoldDB" id="A0AAD7F3Y5"/>
<dbReference type="InterPro" id="IPR000210">
    <property type="entry name" value="BTB/POZ_dom"/>
</dbReference>